<feature type="region of interest" description="Disordered" evidence="1">
    <location>
        <begin position="221"/>
        <end position="245"/>
    </location>
</feature>
<organism evidence="3 4">
    <name type="scientific">Penicillium citrinum</name>
    <dbReference type="NCBI Taxonomy" id="5077"/>
    <lineage>
        <taxon>Eukaryota</taxon>
        <taxon>Fungi</taxon>
        <taxon>Dikarya</taxon>
        <taxon>Ascomycota</taxon>
        <taxon>Pezizomycotina</taxon>
        <taxon>Eurotiomycetes</taxon>
        <taxon>Eurotiomycetidae</taxon>
        <taxon>Eurotiales</taxon>
        <taxon>Aspergillaceae</taxon>
        <taxon>Penicillium</taxon>
    </lineage>
</organism>
<feature type="compositionally biased region" description="Low complexity" evidence="1">
    <location>
        <begin position="157"/>
        <end position="178"/>
    </location>
</feature>
<reference evidence="3" key="1">
    <citation type="submission" date="2022-11" db="EMBL/GenBank/DDBJ databases">
        <authorList>
            <person name="Petersen C."/>
        </authorList>
    </citation>
    <scope>NUCLEOTIDE SEQUENCE</scope>
    <source>
        <strain evidence="3">IBT 23319</strain>
    </source>
</reference>
<accession>A0A9W9TTE7</accession>
<proteinExistence type="predicted"/>
<feature type="region of interest" description="Disordered" evidence="1">
    <location>
        <begin position="1"/>
        <end position="49"/>
    </location>
</feature>
<feature type="region of interest" description="Disordered" evidence="1">
    <location>
        <begin position="156"/>
        <end position="179"/>
    </location>
</feature>
<keyword evidence="4" id="KW-1185">Reference proteome</keyword>
<dbReference type="GeneID" id="81380408"/>
<dbReference type="RefSeq" id="XP_056503735.1">
    <property type="nucleotide sequence ID" value="XM_056641241.1"/>
</dbReference>
<comment type="caution">
    <text evidence="3">The sequence shown here is derived from an EMBL/GenBank/DDBJ whole genome shotgun (WGS) entry which is preliminary data.</text>
</comment>
<protein>
    <recommendedName>
        <fullName evidence="2">Myb-like domain-containing protein</fullName>
    </recommendedName>
</protein>
<feature type="domain" description="Myb-like" evidence="2">
    <location>
        <begin position="333"/>
        <end position="386"/>
    </location>
</feature>
<dbReference type="InterPro" id="IPR001005">
    <property type="entry name" value="SANT/Myb"/>
</dbReference>
<evidence type="ECO:0000256" key="1">
    <source>
        <dbReference type="SAM" id="MobiDB-lite"/>
    </source>
</evidence>
<dbReference type="EMBL" id="JAPQKT010000002">
    <property type="protein sequence ID" value="KAJ5240730.1"/>
    <property type="molecule type" value="Genomic_DNA"/>
</dbReference>
<gene>
    <name evidence="3" type="ORF">N7469_002321</name>
</gene>
<sequence length="394" mass="44113">MSNEIFRVGSSRPWKPVENPSRLRQGCLPPRRYPSPVSLDATPSPSNSKNLVFNSQVTCAPKHDRHPLPARPPIEVCVDGSSQSVEQATRQPESVDRMSLINQNSGDLGFEDLFDYESALGSEQIDDILSNSCESLEQPTNVEICDQTFFCRPDPMPQSMSFSPTSSSGPGDSSSDQTVDPSLLAVHELRDCEREHTPKITRACPASAEVYRKSESLSSEDDASCRDWQQNSPKVRTPSRRSSRIQKVSVVIDNRHRNRGGKSIRGPDLRKDSLSTMLAQFSAFTAEERLQFLSWLFENALTRCLPRTEEIPGPLPNQDVSSSRTKRAPSGPCSSRKQQRYSAEEDRLLIQLKSEGLVWQEVIRRFDEYFPGRSAQSIQAHWNTKLSKQGLSGT</sequence>
<evidence type="ECO:0000313" key="4">
    <source>
        <dbReference type="Proteomes" id="UP001147733"/>
    </source>
</evidence>
<reference evidence="3" key="2">
    <citation type="journal article" date="2023" name="IMA Fungus">
        <title>Comparative genomic study of the Penicillium genus elucidates a diverse pangenome and 15 lateral gene transfer events.</title>
        <authorList>
            <person name="Petersen C."/>
            <person name="Sorensen T."/>
            <person name="Nielsen M.R."/>
            <person name="Sondergaard T.E."/>
            <person name="Sorensen J.L."/>
            <person name="Fitzpatrick D.A."/>
            <person name="Frisvad J.C."/>
            <person name="Nielsen K.L."/>
        </authorList>
    </citation>
    <scope>NUCLEOTIDE SEQUENCE</scope>
    <source>
        <strain evidence="3">IBT 23319</strain>
    </source>
</reference>
<dbReference type="PROSITE" id="PS50090">
    <property type="entry name" value="MYB_LIKE"/>
    <property type="match status" value="1"/>
</dbReference>
<evidence type="ECO:0000313" key="3">
    <source>
        <dbReference type="EMBL" id="KAJ5240730.1"/>
    </source>
</evidence>
<dbReference type="AlphaFoldDB" id="A0A9W9TTE7"/>
<name>A0A9W9TTE7_PENCI</name>
<feature type="region of interest" description="Disordered" evidence="1">
    <location>
        <begin position="307"/>
        <end position="340"/>
    </location>
</feature>
<dbReference type="Gene3D" id="1.10.10.60">
    <property type="entry name" value="Homeodomain-like"/>
    <property type="match status" value="1"/>
</dbReference>
<dbReference type="Proteomes" id="UP001147733">
    <property type="component" value="Unassembled WGS sequence"/>
</dbReference>
<dbReference type="CDD" id="cd00167">
    <property type="entry name" value="SANT"/>
    <property type="match status" value="1"/>
</dbReference>
<evidence type="ECO:0000259" key="2">
    <source>
        <dbReference type="PROSITE" id="PS50090"/>
    </source>
</evidence>
<dbReference type="OrthoDB" id="2143914at2759"/>